<dbReference type="InterPro" id="IPR001245">
    <property type="entry name" value="Ser-Thr/Tyr_kinase_cat_dom"/>
</dbReference>
<reference evidence="8" key="1">
    <citation type="submission" date="2015-09" db="EMBL/GenBank/DDBJ databases">
        <authorList>
            <consortium name="Pathogen Informatics"/>
        </authorList>
    </citation>
    <scope>NUCLEOTIDE SEQUENCE [LARGE SCALE GENOMIC DNA]</scope>
    <source>
        <strain evidence="8">Lake Konstanz</strain>
    </source>
</reference>
<dbReference type="SUPFAM" id="SSF56112">
    <property type="entry name" value="Protein kinase-like (PK-like)"/>
    <property type="match status" value="1"/>
</dbReference>
<evidence type="ECO:0000256" key="1">
    <source>
        <dbReference type="ARBA" id="ARBA00022527"/>
    </source>
</evidence>
<feature type="domain" description="Protein kinase" evidence="6">
    <location>
        <begin position="24"/>
        <end position="280"/>
    </location>
</feature>
<evidence type="ECO:0000256" key="5">
    <source>
        <dbReference type="ARBA" id="ARBA00022840"/>
    </source>
</evidence>
<evidence type="ECO:0000259" key="6">
    <source>
        <dbReference type="PROSITE" id="PS50011"/>
    </source>
</evidence>
<dbReference type="OMA" id="DVICVEV"/>
<dbReference type="Proteomes" id="UP000051952">
    <property type="component" value="Unassembled WGS sequence"/>
</dbReference>
<evidence type="ECO:0000313" key="8">
    <source>
        <dbReference type="Proteomes" id="UP000051952"/>
    </source>
</evidence>
<accession>A0A0S4J4X4</accession>
<dbReference type="CDD" id="cd06606">
    <property type="entry name" value="STKc_MAPKKK"/>
    <property type="match status" value="1"/>
</dbReference>
<protein>
    <submittedName>
        <fullName evidence="7">Protein kinase, putative</fullName>
    </submittedName>
</protein>
<dbReference type="GO" id="GO:0005524">
    <property type="term" value="F:ATP binding"/>
    <property type="evidence" value="ECO:0007669"/>
    <property type="project" value="UniProtKB-KW"/>
</dbReference>
<gene>
    <name evidence="7" type="ORF">BSAL_93250</name>
</gene>
<dbReference type="Gene3D" id="1.10.510.10">
    <property type="entry name" value="Transferase(Phosphotransferase) domain 1"/>
    <property type="match status" value="1"/>
</dbReference>
<dbReference type="PRINTS" id="PR00109">
    <property type="entry name" value="TYRKINASE"/>
</dbReference>
<organism evidence="7 8">
    <name type="scientific">Bodo saltans</name>
    <name type="common">Flagellated protozoan</name>
    <dbReference type="NCBI Taxonomy" id="75058"/>
    <lineage>
        <taxon>Eukaryota</taxon>
        <taxon>Discoba</taxon>
        <taxon>Euglenozoa</taxon>
        <taxon>Kinetoplastea</taxon>
        <taxon>Metakinetoplastina</taxon>
        <taxon>Eubodonida</taxon>
        <taxon>Bodonidae</taxon>
        <taxon>Bodo</taxon>
    </lineage>
</organism>
<dbReference type="EMBL" id="CYKH01001309">
    <property type="protein sequence ID" value="CUG86460.1"/>
    <property type="molecule type" value="Genomic_DNA"/>
</dbReference>
<dbReference type="PANTHER" id="PTHR11584:SF369">
    <property type="entry name" value="MITOGEN-ACTIVATED PROTEIN KINASE KINASE KINASE 19-RELATED"/>
    <property type="match status" value="1"/>
</dbReference>
<evidence type="ECO:0000256" key="2">
    <source>
        <dbReference type="ARBA" id="ARBA00022679"/>
    </source>
</evidence>
<dbReference type="InterPro" id="IPR011009">
    <property type="entry name" value="Kinase-like_dom_sf"/>
</dbReference>
<evidence type="ECO:0000256" key="3">
    <source>
        <dbReference type="ARBA" id="ARBA00022741"/>
    </source>
</evidence>
<keyword evidence="3" id="KW-0547">Nucleotide-binding</keyword>
<evidence type="ECO:0000313" key="7">
    <source>
        <dbReference type="EMBL" id="CUG86460.1"/>
    </source>
</evidence>
<dbReference type="Pfam" id="PF00069">
    <property type="entry name" value="Pkinase"/>
    <property type="match status" value="1"/>
</dbReference>
<dbReference type="GO" id="GO:0004674">
    <property type="term" value="F:protein serine/threonine kinase activity"/>
    <property type="evidence" value="ECO:0007669"/>
    <property type="project" value="UniProtKB-KW"/>
</dbReference>
<keyword evidence="8" id="KW-1185">Reference proteome</keyword>
<keyword evidence="5" id="KW-0067">ATP-binding</keyword>
<dbReference type="AlphaFoldDB" id="A0A0S4J4X4"/>
<dbReference type="InterPro" id="IPR000719">
    <property type="entry name" value="Prot_kinase_dom"/>
</dbReference>
<keyword evidence="2" id="KW-0808">Transferase</keyword>
<dbReference type="PROSITE" id="PS00108">
    <property type="entry name" value="PROTEIN_KINASE_ST"/>
    <property type="match status" value="1"/>
</dbReference>
<sequence>MSAASSSSKAPLERNILRGRFLFPLHRIVCGRGSFGEVVQALDMRTGRLVAVKVMPLDNLSDRRVDQVVQEVSLMKELSHRNVVQYIGTAREGSNLNIVLEHMPGGSLASLLRHYGPLPVELCRRYIADVLEGLRYLHGKNVAHRDLKCENLLLCSSGVVKLADFGCSREYTDGEQAQTILGTPLFMAPEVATAVGPYNPFQADVWTVGVTLLQMLTGKQPFAEECASPMKYFLLISKDGVIPPIPTHVPATCRDFLLRCLVRDPKARGSIEELLYHDFIDGTGPDDSTASAAIPTINESKA</sequence>
<dbReference type="SMART" id="SM00220">
    <property type="entry name" value="S_TKc"/>
    <property type="match status" value="1"/>
</dbReference>
<evidence type="ECO:0000256" key="4">
    <source>
        <dbReference type="ARBA" id="ARBA00022777"/>
    </source>
</evidence>
<dbReference type="PANTHER" id="PTHR11584">
    <property type="entry name" value="SERINE/THREONINE PROTEIN KINASE"/>
    <property type="match status" value="1"/>
</dbReference>
<keyword evidence="4 7" id="KW-0418">Kinase</keyword>
<dbReference type="PROSITE" id="PS50011">
    <property type="entry name" value="PROTEIN_KINASE_DOM"/>
    <property type="match status" value="1"/>
</dbReference>
<dbReference type="OrthoDB" id="266718at2759"/>
<dbReference type="InterPro" id="IPR008271">
    <property type="entry name" value="Ser/Thr_kinase_AS"/>
</dbReference>
<proteinExistence type="predicted"/>
<keyword evidence="1" id="KW-0723">Serine/threonine-protein kinase</keyword>
<name>A0A0S4J4X4_BODSA</name>
<dbReference type="VEuPathDB" id="TriTrypDB:BSAL_93250"/>